<evidence type="ECO:0008006" key="3">
    <source>
        <dbReference type="Google" id="ProtNLM"/>
    </source>
</evidence>
<protein>
    <recommendedName>
        <fullName evidence="3">Corticotropin-releasing factor domain-containing protein</fullName>
    </recommendedName>
</protein>
<reference evidence="1" key="2">
    <citation type="submission" date="2015-06" db="UniProtKB">
        <authorList>
            <consortium name="EnsemblMetazoa"/>
        </authorList>
    </citation>
    <scope>IDENTIFICATION</scope>
</reference>
<organism evidence="1 2">
    <name type="scientific">Tetranychus urticae</name>
    <name type="common">Two-spotted spider mite</name>
    <dbReference type="NCBI Taxonomy" id="32264"/>
    <lineage>
        <taxon>Eukaryota</taxon>
        <taxon>Metazoa</taxon>
        <taxon>Ecdysozoa</taxon>
        <taxon>Arthropoda</taxon>
        <taxon>Chelicerata</taxon>
        <taxon>Arachnida</taxon>
        <taxon>Acari</taxon>
        <taxon>Acariformes</taxon>
        <taxon>Trombidiformes</taxon>
        <taxon>Prostigmata</taxon>
        <taxon>Eleutherengona</taxon>
        <taxon>Raphignathae</taxon>
        <taxon>Tetranychoidea</taxon>
        <taxon>Tetranychidae</taxon>
        <taxon>Tetranychus</taxon>
    </lineage>
</organism>
<dbReference type="Proteomes" id="UP000015104">
    <property type="component" value="Unassembled WGS sequence"/>
</dbReference>
<dbReference type="KEGG" id="tut:107367345"/>
<dbReference type="HOGENOM" id="CLU_1564899_0_0_1"/>
<accession>T1KU94</accession>
<evidence type="ECO:0000313" key="1">
    <source>
        <dbReference type="EnsemblMetazoa" id="tetur21g02600.1"/>
    </source>
</evidence>
<proteinExistence type="predicted"/>
<dbReference type="AlphaFoldDB" id="T1KU94"/>
<sequence>MLNWIKSTMSYTVIVTFTLIYSTLTIVSSQSFNENSNWLNSLQNPLTGSVSSQQSVDQQGNKVVFLKYVPSIKPLKVADGWQYENGPILYGKRASGSRLSDLPPPPPGFVGSRGRRAEFIANDNDIRSTLINKMAKSMGISPLLLLDRLRQNESKKKDLLPYKDAFMGSRG</sequence>
<dbReference type="OrthoDB" id="10420920at2759"/>
<dbReference type="EnsemblMetazoa" id="tetur21g02600.1">
    <property type="protein sequence ID" value="tetur21g02600.1"/>
    <property type="gene ID" value="tetur21g02600"/>
</dbReference>
<name>T1KU94_TETUR</name>
<reference evidence="2" key="1">
    <citation type="submission" date="2011-08" db="EMBL/GenBank/DDBJ databases">
        <authorList>
            <person name="Rombauts S."/>
        </authorList>
    </citation>
    <scope>NUCLEOTIDE SEQUENCE</scope>
    <source>
        <strain evidence="2">London</strain>
    </source>
</reference>
<keyword evidence="2" id="KW-1185">Reference proteome</keyword>
<evidence type="ECO:0000313" key="2">
    <source>
        <dbReference type="Proteomes" id="UP000015104"/>
    </source>
</evidence>
<dbReference type="OMA" id="PYKDAFM"/>
<gene>
    <name evidence="1" type="primary">107367345</name>
</gene>
<dbReference type="EMBL" id="CAEY01000550">
    <property type="status" value="NOT_ANNOTATED_CDS"/>
    <property type="molecule type" value="Genomic_DNA"/>
</dbReference>